<evidence type="ECO:0000313" key="2">
    <source>
        <dbReference type="Proteomes" id="UP000652681"/>
    </source>
</evidence>
<protein>
    <recommendedName>
        <fullName evidence="3">SMI1/KNR4 family protein</fullName>
    </recommendedName>
</protein>
<accession>A0A8J6PI82</accession>
<name>A0A8J6PI82_9FLAO</name>
<dbReference type="Proteomes" id="UP000652681">
    <property type="component" value="Unassembled WGS sequence"/>
</dbReference>
<evidence type="ECO:0008006" key="3">
    <source>
        <dbReference type="Google" id="ProtNLM"/>
    </source>
</evidence>
<sequence length="122" mass="14193">MGNLHPITKAEYGKPTKESCVEMIFKYGKINKDELVNIPTPFVINDHFLTEDLFQLDFENGRYGLDVGWYSKNGGECFVIYIIKNHDWDNPVFSVDVFDKHTLEGEFLKALDMFYNLCEGNR</sequence>
<proteinExistence type="predicted"/>
<evidence type="ECO:0000313" key="1">
    <source>
        <dbReference type="EMBL" id="MBC9811460.1"/>
    </source>
</evidence>
<dbReference type="RefSeq" id="WP_216713480.1">
    <property type="nucleotide sequence ID" value="NZ_JACVEL010000002.1"/>
</dbReference>
<organism evidence="1 2">
    <name type="scientific">Taishania pollutisoli</name>
    <dbReference type="NCBI Taxonomy" id="2766479"/>
    <lineage>
        <taxon>Bacteria</taxon>
        <taxon>Pseudomonadati</taxon>
        <taxon>Bacteroidota</taxon>
        <taxon>Flavobacteriia</taxon>
        <taxon>Flavobacteriales</taxon>
        <taxon>Crocinitomicaceae</taxon>
        <taxon>Taishania</taxon>
    </lineage>
</organism>
<comment type="caution">
    <text evidence="1">The sequence shown here is derived from an EMBL/GenBank/DDBJ whole genome shotgun (WGS) entry which is preliminary data.</text>
</comment>
<dbReference type="EMBL" id="JACVEL010000002">
    <property type="protein sequence ID" value="MBC9811460.1"/>
    <property type="molecule type" value="Genomic_DNA"/>
</dbReference>
<gene>
    <name evidence="1" type="ORF">H9Y05_03130</name>
</gene>
<keyword evidence="2" id="KW-1185">Reference proteome</keyword>
<reference evidence="1" key="1">
    <citation type="submission" date="2020-09" db="EMBL/GenBank/DDBJ databases">
        <title>Taishania pollutisoli gen. nov., sp. nov., Isolated from Tetrabromobisphenol A-Contaminated Soil.</title>
        <authorList>
            <person name="Chen Q."/>
        </authorList>
    </citation>
    <scope>NUCLEOTIDE SEQUENCE</scope>
    <source>
        <strain evidence="1">CZZ-1</strain>
    </source>
</reference>
<dbReference type="AlphaFoldDB" id="A0A8J6PI82"/>